<dbReference type="Proteomes" id="UP001374893">
    <property type="component" value="Chromosome"/>
</dbReference>
<dbReference type="RefSeq" id="WP_338689032.1">
    <property type="nucleotide sequence ID" value="NZ_AP024702.1"/>
</dbReference>
<comment type="subcellular location">
    <subcellularLocation>
        <location evidence="1">Membrane</location>
    </subcellularLocation>
</comment>
<dbReference type="Gene3D" id="3.10.20.310">
    <property type="entry name" value="membrane protein fhac"/>
    <property type="match status" value="1"/>
</dbReference>
<keyword evidence="12" id="KW-1185">Reference proteome</keyword>
<dbReference type="InterPro" id="IPR013685">
    <property type="entry name" value="POTRA_FtsQ_type"/>
</dbReference>
<dbReference type="InterPro" id="IPR026579">
    <property type="entry name" value="FtsQ"/>
</dbReference>
<dbReference type="PROSITE" id="PS51779">
    <property type="entry name" value="POTRA"/>
    <property type="match status" value="1"/>
</dbReference>
<proteinExistence type="predicted"/>
<organism evidence="11 12">
    <name type="scientific">Haloferula helveola</name>
    <dbReference type="NCBI Taxonomy" id="490095"/>
    <lineage>
        <taxon>Bacteria</taxon>
        <taxon>Pseudomonadati</taxon>
        <taxon>Verrucomicrobiota</taxon>
        <taxon>Verrucomicrobiia</taxon>
        <taxon>Verrucomicrobiales</taxon>
        <taxon>Verrucomicrobiaceae</taxon>
        <taxon>Haloferula</taxon>
    </lineage>
</organism>
<feature type="region of interest" description="Disordered" evidence="8">
    <location>
        <begin position="302"/>
        <end position="324"/>
    </location>
</feature>
<dbReference type="EMBL" id="AP024702">
    <property type="protein sequence ID" value="BCX47038.1"/>
    <property type="molecule type" value="Genomic_DNA"/>
</dbReference>
<accession>A0ABM7RJ54</accession>
<evidence type="ECO:0000256" key="5">
    <source>
        <dbReference type="ARBA" id="ARBA00022989"/>
    </source>
</evidence>
<keyword evidence="2" id="KW-1003">Cell membrane</keyword>
<feature type="transmembrane region" description="Helical" evidence="9">
    <location>
        <begin position="39"/>
        <end position="60"/>
    </location>
</feature>
<feature type="domain" description="POTRA" evidence="10">
    <location>
        <begin position="70"/>
        <end position="138"/>
    </location>
</feature>
<keyword evidence="5 9" id="KW-1133">Transmembrane helix</keyword>
<evidence type="ECO:0000256" key="2">
    <source>
        <dbReference type="ARBA" id="ARBA00022475"/>
    </source>
</evidence>
<dbReference type="Pfam" id="PF08478">
    <property type="entry name" value="POTRA_1"/>
    <property type="match status" value="1"/>
</dbReference>
<evidence type="ECO:0000256" key="7">
    <source>
        <dbReference type="ARBA" id="ARBA00023306"/>
    </source>
</evidence>
<dbReference type="PANTHER" id="PTHR35851:SF1">
    <property type="entry name" value="CELL DIVISION PROTEIN FTSQ"/>
    <property type="match status" value="1"/>
</dbReference>
<keyword evidence="3" id="KW-0132">Cell division</keyword>
<name>A0ABM7RJ54_9BACT</name>
<evidence type="ECO:0000256" key="9">
    <source>
        <dbReference type="SAM" id="Phobius"/>
    </source>
</evidence>
<keyword evidence="4 9" id="KW-0812">Transmembrane</keyword>
<keyword evidence="7" id="KW-0131">Cell cycle</keyword>
<dbReference type="PANTHER" id="PTHR35851">
    <property type="entry name" value="CELL DIVISION PROTEIN FTSQ"/>
    <property type="match status" value="1"/>
</dbReference>
<gene>
    <name evidence="11" type="ORF">HAHE_09460</name>
</gene>
<evidence type="ECO:0000256" key="1">
    <source>
        <dbReference type="ARBA" id="ARBA00004370"/>
    </source>
</evidence>
<evidence type="ECO:0000256" key="8">
    <source>
        <dbReference type="SAM" id="MobiDB-lite"/>
    </source>
</evidence>
<evidence type="ECO:0000256" key="4">
    <source>
        <dbReference type="ARBA" id="ARBA00022692"/>
    </source>
</evidence>
<protein>
    <recommendedName>
        <fullName evidence="10">POTRA domain-containing protein</fullName>
    </recommendedName>
</protein>
<evidence type="ECO:0000313" key="11">
    <source>
        <dbReference type="EMBL" id="BCX47038.1"/>
    </source>
</evidence>
<dbReference type="InterPro" id="IPR034746">
    <property type="entry name" value="POTRA"/>
</dbReference>
<evidence type="ECO:0000256" key="6">
    <source>
        <dbReference type="ARBA" id="ARBA00023136"/>
    </source>
</evidence>
<sequence>MFKRRTSRVRQRRQVKVLRASVMSPRIFWHDFRRAVFSLIRYTLLAALIVAAGWGIWLGVQKGLLKNDEFRIQHLVLNDNPAIDEIRLLEVTGIDLSGSLFDCDPDKIRASLVALPEISNASVTREFPGDLVIRVKAREPFLWIACEQLGVPPRGRDRGLMIDRAGRLFPCPEGDFDSALDLPVMELRNGGEALVPGEKLVNTDFDRLLRLYRVAEEMLPEASGWIDSIRLHKDWGCVLTTRDGIEATFGHGDLERQMGDLLAAMEHAREKGDRIATIVLVGRRNQPVTFHEVAPPRAIPVEEAQLQPEPESAGQADLRQLLER</sequence>
<keyword evidence="6 9" id="KW-0472">Membrane</keyword>
<reference evidence="11 12" key="1">
    <citation type="submission" date="2021-06" db="EMBL/GenBank/DDBJ databases">
        <title>Complete genome of Haloferula helveola possessing various polysaccharide degrading enzymes.</title>
        <authorList>
            <person name="Takami H."/>
            <person name="Huang C."/>
            <person name="Hamasaki K."/>
        </authorList>
    </citation>
    <scope>NUCLEOTIDE SEQUENCE [LARGE SCALE GENOMIC DNA]</scope>
    <source>
        <strain evidence="11 12">CN-1</strain>
    </source>
</reference>
<evidence type="ECO:0000313" key="12">
    <source>
        <dbReference type="Proteomes" id="UP001374893"/>
    </source>
</evidence>
<evidence type="ECO:0000256" key="3">
    <source>
        <dbReference type="ARBA" id="ARBA00022618"/>
    </source>
</evidence>
<evidence type="ECO:0000259" key="10">
    <source>
        <dbReference type="PROSITE" id="PS51779"/>
    </source>
</evidence>